<evidence type="ECO:0000256" key="3">
    <source>
        <dbReference type="RuleBase" id="RU000363"/>
    </source>
</evidence>
<dbReference type="AlphaFoldDB" id="F4H432"/>
<evidence type="ECO:0000256" key="1">
    <source>
        <dbReference type="ARBA" id="ARBA00006484"/>
    </source>
</evidence>
<dbReference type="Gene3D" id="3.40.50.720">
    <property type="entry name" value="NAD(P)-binding Rossmann-like Domain"/>
    <property type="match status" value="1"/>
</dbReference>
<comment type="similarity">
    <text evidence="1 3">Belongs to the short-chain dehydrogenases/reductases (SDR) family.</text>
</comment>
<dbReference type="InterPro" id="IPR002347">
    <property type="entry name" value="SDR_fam"/>
</dbReference>
<gene>
    <name evidence="4" type="ordered locus">Celf_1249</name>
</gene>
<dbReference type="Pfam" id="PF00106">
    <property type="entry name" value="adh_short"/>
    <property type="match status" value="1"/>
</dbReference>
<dbReference type="PANTHER" id="PTHR44196">
    <property type="entry name" value="DEHYDROGENASE/REDUCTASE SDR FAMILY MEMBER 7B"/>
    <property type="match status" value="1"/>
</dbReference>
<evidence type="ECO:0000256" key="2">
    <source>
        <dbReference type="ARBA" id="ARBA00023002"/>
    </source>
</evidence>
<proteinExistence type="inferred from homology"/>
<dbReference type="InterPro" id="IPR036291">
    <property type="entry name" value="NAD(P)-bd_dom_sf"/>
</dbReference>
<keyword evidence="2" id="KW-0560">Oxidoreductase</keyword>
<dbReference type="SUPFAM" id="SSF51735">
    <property type="entry name" value="NAD(P)-binding Rossmann-fold domains"/>
    <property type="match status" value="1"/>
</dbReference>
<dbReference type="Proteomes" id="UP000008460">
    <property type="component" value="Chromosome"/>
</dbReference>
<dbReference type="HOGENOM" id="CLU_010194_2_10_11"/>
<reference evidence="4 5" key="1">
    <citation type="submission" date="2011-04" db="EMBL/GenBank/DDBJ databases">
        <title>Complete sequence of Cellulomonas fimi ATCC 484.</title>
        <authorList>
            <consortium name="US DOE Joint Genome Institute"/>
            <person name="Lucas S."/>
            <person name="Han J."/>
            <person name="Lapidus A."/>
            <person name="Cheng J.-F."/>
            <person name="Goodwin L."/>
            <person name="Pitluck S."/>
            <person name="Peters L."/>
            <person name="Chertkov O."/>
            <person name="Detter J.C."/>
            <person name="Han C."/>
            <person name="Tapia R."/>
            <person name="Land M."/>
            <person name="Hauser L."/>
            <person name="Kyrpides N."/>
            <person name="Ivanova N."/>
            <person name="Ovchinnikova G."/>
            <person name="Pagani I."/>
            <person name="Mead D."/>
            <person name="Brumm P."/>
            <person name="Woyke T."/>
        </authorList>
    </citation>
    <scope>NUCLEOTIDE SEQUENCE [LARGE SCALE GENOMIC DNA]</scope>
    <source>
        <strain evidence="5">ATCC 484 / DSM 20113 / JCM 1341 / NBRC 15513 / NCIMB 8980 / NCTC 7547</strain>
    </source>
</reference>
<sequence length="277" mass="28951">MTTDTPIPVPRAALVTGAGRGIGRGVALGLARAGWAVALVGRTRAHLDDVADEARATGARVTVAAGDLVDPTAVEDVVARVETAFEDLGGVGLLVNNAGVIERAEVPFDEDDVEDAWRVVETNVRGPMLVTHAVLPAMLARGGGRVLNVNSGAGVNASRAYTGYGISKGALARLTTLLDAQYRERGLRVLDLAPGVVATDMTGAMPVHDDRTEWTPVEDVAELVRAFGDGELDAWSGRFVRAGADTVASLRAATADALRTDARRLRLSTWGPDDPLA</sequence>
<dbReference type="CDD" id="cd05233">
    <property type="entry name" value="SDR_c"/>
    <property type="match status" value="1"/>
</dbReference>
<name>F4H432_CELFA</name>
<organism evidence="4 5">
    <name type="scientific">Cellulomonas fimi (strain ATCC 484 / DSM 20113 / JCM 1341 / CCUG 24087 / LMG 16345 / NBRC 15513 / NCIMB 8980 / NCTC 7547 / NRS-133)</name>
    <dbReference type="NCBI Taxonomy" id="590998"/>
    <lineage>
        <taxon>Bacteria</taxon>
        <taxon>Bacillati</taxon>
        <taxon>Actinomycetota</taxon>
        <taxon>Actinomycetes</taxon>
        <taxon>Micrococcales</taxon>
        <taxon>Cellulomonadaceae</taxon>
        <taxon>Cellulomonas</taxon>
    </lineage>
</organism>
<protein>
    <submittedName>
        <fullName evidence="4">Short-chain dehydrogenase/reductase SDR</fullName>
    </submittedName>
</protein>
<dbReference type="GO" id="GO:0016491">
    <property type="term" value="F:oxidoreductase activity"/>
    <property type="evidence" value="ECO:0007669"/>
    <property type="project" value="UniProtKB-KW"/>
</dbReference>
<dbReference type="STRING" id="590998.Celf_1249"/>
<dbReference type="PRINTS" id="PR00081">
    <property type="entry name" value="GDHRDH"/>
</dbReference>
<keyword evidence="5" id="KW-1185">Reference proteome</keyword>
<dbReference type="GO" id="GO:0016020">
    <property type="term" value="C:membrane"/>
    <property type="evidence" value="ECO:0007669"/>
    <property type="project" value="TreeGrafter"/>
</dbReference>
<accession>F4H432</accession>
<dbReference type="EMBL" id="CP002666">
    <property type="protein sequence ID" value="AEE45384.1"/>
    <property type="molecule type" value="Genomic_DNA"/>
</dbReference>
<dbReference type="eggNOG" id="COG0300">
    <property type="taxonomic scope" value="Bacteria"/>
</dbReference>
<dbReference type="RefSeq" id="WP_013770410.1">
    <property type="nucleotide sequence ID" value="NC_015514.1"/>
</dbReference>
<dbReference type="PRINTS" id="PR00080">
    <property type="entry name" value="SDRFAMILY"/>
</dbReference>
<dbReference type="KEGG" id="cfi:Celf_1249"/>
<evidence type="ECO:0000313" key="4">
    <source>
        <dbReference type="EMBL" id="AEE45384.1"/>
    </source>
</evidence>
<dbReference type="PANTHER" id="PTHR44196:SF1">
    <property type="entry name" value="DEHYDROGENASE_REDUCTASE SDR FAMILY MEMBER 7B"/>
    <property type="match status" value="1"/>
</dbReference>
<evidence type="ECO:0000313" key="5">
    <source>
        <dbReference type="Proteomes" id="UP000008460"/>
    </source>
</evidence>